<evidence type="ECO:0000313" key="1">
    <source>
        <dbReference type="EMBL" id="KAH7966803.1"/>
    </source>
</evidence>
<keyword evidence="2" id="KW-1185">Reference proteome</keyword>
<gene>
    <name evidence="1" type="ORF">HPB49_019622</name>
</gene>
<dbReference type="Proteomes" id="UP000821865">
    <property type="component" value="Chromosome 2"/>
</dbReference>
<name>A0ACB8DFP5_DERSI</name>
<protein>
    <submittedName>
        <fullName evidence="1">Uncharacterized protein</fullName>
    </submittedName>
</protein>
<sequence>MHFCDGRAALPFQVVIATLTACVSAGGQFGFQGYGRPYGDPLVGSATGGSFAAAQPIYPPQPYSFGYDSVDEFGTQTYRKEQGDASNAKKGSYGYRDAFGCSDASTTWPTSTDSVPTCTPTNPARRPEAAPTPCSTQSPAPPRLP</sequence>
<comment type="caution">
    <text evidence="1">The sequence shown here is derived from an EMBL/GenBank/DDBJ whole genome shotgun (WGS) entry which is preliminary data.</text>
</comment>
<accession>A0ACB8DFP5</accession>
<proteinExistence type="predicted"/>
<evidence type="ECO:0000313" key="2">
    <source>
        <dbReference type="Proteomes" id="UP000821865"/>
    </source>
</evidence>
<reference evidence="1" key="1">
    <citation type="submission" date="2020-05" db="EMBL/GenBank/DDBJ databases">
        <title>Large-scale comparative analyses of tick genomes elucidate their genetic diversity and vector capacities.</title>
        <authorList>
            <person name="Jia N."/>
            <person name="Wang J."/>
            <person name="Shi W."/>
            <person name="Du L."/>
            <person name="Sun Y."/>
            <person name="Zhan W."/>
            <person name="Jiang J."/>
            <person name="Wang Q."/>
            <person name="Zhang B."/>
            <person name="Ji P."/>
            <person name="Sakyi L.B."/>
            <person name="Cui X."/>
            <person name="Yuan T."/>
            <person name="Jiang B."/>
            <person name="Yang W."/>
            <person name="Lam T.T.-Y."/>
            <person name="Chang Q."/>
            <person name="Ding S."/>
            <person name="Wang X."/>
            <person name="Zhu J."/>
            <person name="Ruan X."/>
            <person name="Zhao L."/>
            <person name="Wei J."/>
            <person name="Que T."/>
            <person name="Du C."/>
            <person name="Cheng J."/>
            <person name="Dai P."/>
            <person name="Han X."/>
            <person name="Huang E."/>
            <person name="Gao Y."/>
            <person name="Liu J."/>
            <person name="Shao H."/>
            <person name="Ye R."/>
            <person name="Li L."/>
            <person name="Wei W."/>
            <person name="Wang X."/>
            <person name="Wang C."/>
            <person name="Yang T."/>
            <person name="Huo Q."/>
            <person name="Li W."/>
            <person name="Guo W."/>
            <person name="Chen H."/>
            <person name="Zhou L."/>
            <person name="Ni X."/>
            <person name="Tian J."/>
            <person name="Zhou Y."/>
            <person name="Sheng Y."/>
            <person name="Liu T."/>
            <person name="Pan Y."/>
            <person name="Xia L."/>
            <person name="Li J."/>
            <person name="Zhao F."/>
            <person name="Cao W."/>
        </authorList>
    </citation>
    <scope>NUCLEOTIDE SEQUENCE</scope>
    <source>
        <strain evidence="1">Dsil-2018</strain>
    </source>
</reference>
<dbReference type="EMBL" id="CM023471">
    <property type="protein sequence ID" value="KAH7966803.1"/>
    <property type="molecule type" value="Genomic_DNA"/>
</dbReference>
<organism evidence="1 2">
    <name type="scientific">Dermacentor silvarum</name>
    <name type="common">Tick</name>
    <dbReference type="NCBI Taxonomy" id="543639"/>
    <lineage>
        <taxon>Eukaryota</taxon>
        <taxon>Metazoa</taxon>
        <taxon>Ecdysozoa</taxon>
        <taxon>Arthropoda</taxon>
        <taxon>Chelicerata</taxon>
        <taxon>Arachnida</taxon>
        <taxon>Acari</taxon>
        <taxon>Parasitiformes</taxon>
        <taxon>Ixodida</taxon>
        <taxon>Ixodoidea</taxon>
        <taxon>Ixodidae</taxon>
        <taxon>Rhipicephalinae</taxon>
        <taxon>Dermacentor</taxon>
    </lineage>
</organism>